<dbReference type="EMBL" id="CP014501">
    <property type="protein sequence ID" value="ANB12994.1"/>
    <property type="molecule type" value="Genomic_DNA"/>
</dbReference>
<reference evidence="2 3" key="1">
    <citation type="submission" date="2016-02" db="EMBL/GenBank/DDBJ databases">
        <title>Complete genome sequence and transcriptome regulation of the pentose utilising yeast Sugiyamaella lignohabitans.</title>
        <authorList>
            <person name="Bellasio M."/>
            <person name="Peymann A."/>
            <person name="Valli M."/>
            <person name="Sipitzky M."/>
            <person name="Graf A."/>
            <person name="Sauer M."/>
            <person name="Marx H."/>
            <person name="Mattanovich D."/>
        </authorList>
    </citation>
    <scope>NUCLEOTIDE SEQUENCE [LARGE SCALE GENOMIC DNA]</scope>
    <source>
        <strain evidence="2 3">CBS 10342</strain>
    </source>
</reference>
<evidence type="ECO:0000313" key="2">
    <source>
        <dbReference type="EMBL" id="ANB12994.1"/>
    </source>
</evidence>
<dbReference type="SUPFAM" id="SSF81406">
    <property type="entry name" value="Mitochondrial cytochrome c oxidase subunit IV"/>
    <property type="match status" value="1"/>
</dbReference>
<dbReference type="InterPro" id="IPR036639">
    <property type="entry name" value="Cyt_c_oxidase_su4_sf"/>
</dbReference>
<organism evidence="2 3">
    <name type="scientific">Sugiyamaella lignohabitans</name>
    <dbReference type="NCBI Taxonomy" id="796027"/>
    <lineage>
        <taxon>Eukaryota</taxon>
        <taxon>Fungi</taxon>
        <taxon>Dikarya</taxon>
        <taxon>Ascomycota</taxon>
        <taxon>Saccharomycotina</taxon>
        <taxon>Dipodascomycetes</taxon>
        <taxon>Dipodascales</taxon>
        <taxon>Trichomonascaceae</taxon>
        <taxon>Sugiyamaella</taxon>
    </lineage>
</organism>
<dbReference type="GO" id="GO:0005739">
    <property type="term" value="C:mitochondrion"/>
    <property type="evidence" value="ECO:0007669"/>
    <property type="project" value="GOC"/>
</dbReference>
<proteinExistence type="predicted"/>
<dbReference type="GO" id="GO:0006123">
    <property type="term" value="P:mitochondrial electron transport, cytochrome c to oxygen"/>
    <property type="evidence" value="ECO:0007669"/>
    <property type="project" value="InterPro"/>
</dbReference>
<dbReference type="OrthoDB" id="4072188at2759"/>
<dbReference type="KEGG" id="slb:AWJ20_1272"/>
<evidence type="ECO:0000313" key="3">
    <source>
        <dbReference type="Proteomes" id="UP000189580"/>
    </source>
</evidence>
<keyword evidence="3" id="KW-1185">Reference proteome</keyword>
<dbReference type="RefSeq" id="XP_018735471.1">
    <property type="nucleotide sequence ID" value="XM_018878137.1"/>
</dbReference>
<protein>
    <submittedName>
        <fullName evidence="2">Uncharacterized protein</fullName>
    </submittedName>
</protein>
<accession>A0A167DJU8</accession>
<name>A0A167DJU8_9ASCO</name>
<feature type="region of interest" description="Disordered" evidence="1">
    <location>
        <begin position="31"/>
        <end position="63"/>
    </location>
</feature>
<dbReference type="Proteomes" id="UP000189580">
    <property type="component" value="Chromosome a"/>
</dbReference>
<sequence>MLLRAVSHSRLPMRISANRSLHISSRLSASHASRRRAAANNQSPLQLAFKTGDDEDDLDSRGRYQTQNEEVPNVEALDKRWGKMDQIDQDDIIFYLEDRMRGDWKELSEAEKKASK</sequence>
<dbReference type="GeneID" id="30033056"/>
<dbReference type="GO" id="GO:0045277">
    <property type="term" value="C:respiratory chain complex IV"/>
    <property type="evidence" value="ECO:0007669"/>
    <property type="project" value="InterPro"/>
</dbReference>
<evidence type="ECO:0000256" key="1">
    <source>
        <dbReference type="SAM" id="MobiDB-lite"/>
    </source>
</evidence>
<dbReference type="AlphaFoldDB" id="A0A167DJU8"/>
<gene>
    <name evidence="2" type="ORF">AWJ20_1272</name>
</gene>